<dbReference type="AlphaFoldDB" id="H1S8I6"/>
<protein>
    <submittedName>
        <fullName evidence="1">Uncharacterized protein</fullName>
    </submittedName>
</protein>
<comment type="caution">
    <text evidence="1">The sequence shown here is derived from an EMBL/GenBank/DDBJ whole genome shotgun (WGS) entry which is preliminary data.</text>
</comment>
<evidence type="ECO:0000313" key="1">
    <source>
        <dbReference type="EMBL" id="EHP41200.1"/>
    </source>
</evidence>
<reference evidence="1 2" key="1">
    <citation type="journal article" date="2012" name="J. Bacteriol.">
        <title>De Novo Genome Project of Cupriavidus basilensis OR16.</title>
        <authorList>
            <person name="Cserhati M."/>
            <person name="Kriszt B."/>
            <person name="Szoboszlay S."/>
            <person name="Toth A."/>
            <person name="Szabo I."/>
            <person name="Tancsics A."/>
            <person name="Nagy I."/>
            <person name="Horvath B."/>
            <person name="Nagy I."/>
            <person name="Kukolya J."/>
        </authorList>
    </citation>
    <scope>NUCLEOTIDE SEQUENCE [LARGE SCALE GENOMIC DNA]</scope>
    <source>
        <strain evidence="1 2">OR16</strain>
    </source>
</reference>
<accession>H1S8I6</accession>
<gene>
    <name evidence="1" type="ORF">OR16_21488</name>
</gene>
<sequence length="73" mass="7419">MVMAETAETLDSGLRAVAFGVAHGDVAPIAVGSEGIGVSCLAAVDQRVHGSLSVVVAERMGISESKIQFPDHA</sequence>
<evidence type="ECO:0000313" key="2">
    <source>
        <dbReference type="Proteomes" id="UP000005808"/>
    </source>
</evidence>
<organism evidence="1 2">
    <name type="scientific">Cupriavidus basilensis OR16</name>
    <dbReference type="NCBI Taxonomy" id="1127483"/>
    <lineage>
        <taxon>Bacteria</taxon>
        <taxon>Pseudomonadati</taxon>
        <taxon>Pseudomonadota</taxon>
        <taxon>Betaproteobacteria</taxon>
        <taxon>Burkholderiales</taxon>
        <taxon>Burkholderiaceae</taxon>
        <taxon>Cupriavidus</taxon>
    </lineage>
</organism>
<dbReference type="Proteomes" id="UP000005808">
    <property type="component" value="Unassembled WGS sequence"/>
</dbReference>
<dbReference type="EMBL" id="AHJE01000052">
    <property type="protein sequence ID" value="EHP41200.1"/>
    <property type="molecule type" value="Genomic_DNA"/>
</dbReference>
<proteinExistence type="predicted"/>
<name>H1S8I6_9BURK</name>